<accession>A0A6J5NDJ7</accession>
<protein>
    <submittedName>
        <fullName evidence="1">Uncharacterized protein</fullName>
    </submittedName>
</protein>
<gene>
    <name evidence="1" type="ORF">UFOVP691_49</name>
</gene>
<dbReference type="EMBL" id="LR796663">
    <property type="protein sequence ID" value="CAB4157840.1"/>
    <property type="molecule type" value="Genomic_DNA"/>
</dbReference>
<proteinExistence type="predicted"/>
<evidence type="ECO:0000313" key="1">
    <source>
        <dbReference type="EMBL" id="CAB4157840.1"/>
    </source>
</evidence>
<reference evidence="1" key="1">
    <citation type="submission" date="2020-04" db="EMBL/GenBank/DDBJ databases">
        <authorList>
            <person name="Chiriac C."/>
            <person name="Salcher M."/>
            <person name="Ghai R."/>
            <person name="Kavagutti S V."/>
        </authorList>
    </citation>
    <scope>NUCLEOTIDE SEQUENCE</scope>
</reference>
<sequence>MVGTKFSSKNQSWVIVEVKDHSDNFRTQLGWSHFAAIKRINGKKVYYANLLVVDGEVVDTTVVL</sequence>
<organism evidence="1">
    <name type="scientific">uncultured Caudovirales phage</name>
    <dbReference type="NCBI Taxonomy" id="2100421"/>
    <lineage>
        <taxon>Viruses</taxon>
        <taxon>Duplodnaviria</taxon>
        <taxon>Heunggongvirae</taxon>
        <taxon>Uroviricota</taxon>
        <taxon>Caudoviricetes</taxon>
        <taxon>Peduoviridae</taxon>
        <taxon>Maltschvirus</taxon>
        <taxon>Maltschvirus maltsch</taxon>
    </lineage>
</organism>
<name>A0A6J5NDJ7_9CAUD</name>